<evidence type="ECO:0000313" key="3">
    <source>
        <dbReference type="Ensembl" id="ENSSSUP00005014678.1"/>
    </source>
</evidence>
<dbReference type="Pfam" id="PF00429">
    <property type="entry name" value="TLV_coat"/>
    <property type="match status" value="1"/>
</dbReference>
<evidence type="ECO:0000256" key="1">
    <source>
        <dbReference type="ARBA" id="ARBA00023157"/>
    </source>
</evidence>
<dbReference type="Gene3D" id="1.10.287.210">
    <property type="match status" value="1"/>
</dbReference>
<keyword evidence="2" id="KW-0472">Membrane</keyword>
<reference evidence="3" key="1">
    <citation type="submission" date="2025-08" db="UniProtKB">
        <authorList>
            <consortium name="Ensembl"/>
        </authorList>
    </citation>
    <scope>IDENTIFICATION</scope>
</reference>
<feature type="transmembrane region" description="Helical" evidence="2">
    <location>
        <begin position="317"/>
        <end position="339"/>
    </location>
</feature>
<proteinExistence type="predicted"/>
<dbReference type="OMA" id="WDEYPRM"/>
<keyword evidence="4" id="KW-1185">Reference proteome</keyword>
<sequence length="385" mass="42116">MFRFRLLSTQKSNKLKPIYDHSFPPPAQPFSWLSLLREGLSIINATGLGNISACFLCAALGRPPLTAVPHPAALNASTDLFLSPPPISDVSLFPNPLQQQFSFCYYNASTNLCNQTASPERPLKAPEGFFFWCNGTLSKNLSNTVDPELLCLPVTLVPQLTILTPAEYLGWNIPSPRKTISKRAIFLPLVAGISLASSLVATGLAGGALGHSLYTTSKLSQQFAMAIEASAESLASLQRQITSLAQVTLQNRRALDLLTAEKGGTCLFLKEECCFYVNESGLVETRVQQLHKLNVELQKQKFSAAADDWWKSSMLSLLMPLIGPLISLLVVIVLGPFIFNRIIGFIKQQIDSLASKPLQIYYHRLDLVNRGLAKPEVENTPTGTA</sequence>
<dbReference type="CDD" id="cd09851">
    <property type="entry name" value="HTLV-1-like_HR1-HR2"/>
    <property type="match status" value="1"/>
</dbReference>
<dbReference type="SUPFAM" id="SSF58069">
    <property type="entry name" value="Virus ectodomain"/>
    <property type="match status" value="1"/>
</dbReference>
<name>A0A673TS38_SURSU</name>
<protein>
    <submittedName>
        <fullName evidence="3">Uncharacterized protein</fullName>
    </submittedName>
</protein>
<reference evidence="3" key="2">
    <citation type="submission" date="2025-09" db="UniProtKB">
        <authorList>
            <consortium name="Ensembl"/>
        </authorList>
    </citation>
    <scope>IDENTIFICATION</scope>
</reference>
<dbReference type="PANTHER" id="PTHR10424">
    <property type="entry name" value="VIRAL ENVELOPE PROTEIN"/>
    <property type="match status" value="1"/>
</dbReference>
<dbReference type="Proteomes" id="UP000472268">
    <property type="component" value="Unplaced"/>
</dbReference>
<dbReference type="PANTHER" id="PTHR10424:SF73">
    <property type="entry name" value="ENDOGENOUS RETROVIRUS GROUP FC1 ENV POLYPROTEIN-RELATED"/>
    <property type="match status" value="1"/>
</dbReference>
<keyword evidence="2" id="KW-0812">Transmembrane</keyword>
<evidence type="ECO:0000256" key="2">
    <source>
        <dbReference type="SAM" id="Phobius"/>
    </source>
</evidence>
<dbReference type="InterPro" id="IPR018154">
    <property type="entry name" value="TLV/ENV_coat_polyprotein"/>
</dbReference>
<keyword evidence="2" id="KW-1133">Transmembrane helix</keyword>
<feature type="transmembrane region" description="Helical" evidence="2">
    <location>
        <begin position="185"/>
        <end position="209"/>
    </location>
</feature>
<evidence type="ECO:0000313" key="4">
    <source>
        <dbReference type="Proteomes" id="UP000472268"/>
    </source>
</evidence>
<organism evidence="3 4">
    <name type="scientific">Suricata suricatta</name>
    <name type="common">Meerkat</name>
    <dbReference type="NCBI Taxonomy" id="37032"/>
    <lineage>
        <taxon>Eukaryota</taxon>
        <taxon>Metazoa</taxon>
        <taxon>Chordata</taxon>
        <taxon>Craniata</taxon>
        <taxon>Vertebrata</taxon>
        <taxon>Euteleostomi</taxon>
        <taxon>Mammalia</taxon>
        <taxon>Eutheria</taxon>
        <taxon>Laurasiatheria</taxon>
        <taxon>Carnivora</taxon>
        <taxon>Feliformia</taxon>
        <taxon>Herpestidae</taxon>
        <taxon>Suricata</taxon>
    </lineage>
</organism>
<keyword evidence="1" id="KW-1015">Disulfide bond</keyword>
<dbReference type="AlphaFoldDB" id="A0A673TS38"/>
<accession>A0A673TS38</accession>
<dbReference type="Ensembl" id="ENSSSUT00005016765.1">
    <property type="protein sequence ID" value="ENSSSUP00005014678.1"/>
    <property type="gene ID" value="ENSSSUG00005009453.1"/>
</dbReference>